<keyword evidence="2" id="KW-1185">Reference proteome</keyword>
<comment type="caution">
    <text evidence="1">The sequence shown here is derived from an EMBL/GenBank/DDBJ whole genome shotgun (WGS) entry which is preliminary data.</text>
</comment>
<proteinExistence type="predicted"/>
<protein>
    <submittedName>
        <fullName evidence="1">Uncharacterized protein</fullName>
    </submittedName>
</protein>
<accession>A0AAD6LJM3</accession>
<dbReference type="AlphaFoldDB" id="A0AAD6LJM3"/>
<dbReference type="EMBL" id="JAQIZT010000016">
    <property type="protein sequence ID" value="KAJ6968352.1"/>
    <property type="molecule type" value="Genomic_DNA"/>
</dbReference>
<evidence type="ECO:0000313" key="2">
    <source>
        <dbReference type="Proteomes" id="UP001164929"/>
    </source>
</evidence>
<name>A0AAD6LJM3_9ROSI</name>
<organism evidence="1 2">
    <name type="scientific">Populus alba x Populus x berolinensis</name>
    <dbReference type="NCBI Taxonomy" id="444605"/>
    <lineage>
        <taxon>Eukaryota</taxon>
        <taxon>Viridiplantae</taxon>
        <taxon>Streptophyta</taxon>
        <taxon>Embryophyta</taxon>
        <taxon>Tracheophyta</taxon>
        <taxon>Spermatophyta</taxon>
        <taxon>Magnoliopsida</taxon>
        <taxon>eudicotyledons</taxon>
        <taxon>Gunneridae</taxon>
        <taxon>Pentapetalae</taxon>
        <taxon>rosids</taxon>
        <taxon>fabids</taxon>
        <taxon>Malpighiales</taxon>
        <taxon>Salicaceae</taxon>
        <taxon>Saliceae</taxon>
        <taxon>Populus</taxon>
    </lineage>
</organism>
<reference evidence="1 2" key="1">
    <citation type="journal article" date="2023" name="Mol. Ecol. Resour.">
        <title>Chromosome-level genome assembly of a triploid poplar Populus alba 'Berolinensis'.</title>
        <authorList>
            <person name="Chen S."/>
            <person name="Yu Y."/>
            <person name="Wang X."/>
            <person name="Wang S."/>
            <person name="Zhang T."/>
            <person name="Zhou Y."/>
            <person name="He R."/>
            <person name="Meng N."/>
            <person name="Wang Y."/>
            <person name="Liu W."/>
            <person name="Liu Z."/>
            <person name="Liu J."/>
            <person name="Guo Q."/>
            <person name="Huang H."/>
            <person name="Sederoff R.R."/>
            <person name="Wang G."/>
            <person name="Qu G."/>
            <person name="Chen S."/>
        </authorList>
    </citation>
    <scope>NUCLEOTIDE SEQUENCE [LARGE SCALE GENOMIC DNA]</scope>
    <source>
        <strain evidence="1">SC-2020</strain>
    </source>
</reference>
<evidence type="ECO:0000313" key="1">
    <source>
        <dbReference type="EMBL" id="KAJ6968352.1"/>
    </source>
</evidence>
<dbReference type="Proteomes" id="UP001164929">
    <property type="component" value="Chromosome 16"/>
</dbReference>
<gene>
    <name evidence="1" type="ORF">NC653_036340</name>
</gene>
<sequence>MKFAYWIIRWCLSWSSLWINQL</sequence>